<evidence type="ECO:0000313" key="2">
    <source>
        <dbReference type="Proteomes" id="UP001213000"/>
    </source>
</evidence>
<sequence length="201" mass="21368">MGVHLGTTDATIKLYNSNRYWQPNGWPLQGWATAPVINDNLVQASHFFVIVRGEFLALSLGLGGVRFWLPTSVRFATSPSWESVPEQGSSAVINPHRYRAGYYDSIRPLTAAACGDLGNCVMCTSRFLKICSGWAGQAAADCCCESLAGFCRGLWLTGSGLGLGLLGASTGSGDSLARLRYWATLGRHLWAGVLGGSGFSG</sequence>
<gene>
    <name evidence="1" type="ORF">NP233_g9558</name>
</gene>
<dbReference type="AlphaFoldDB" id="A0AAD5VKD5"/>
<proteinExistence type="predicted"/>
<reference evidence="1" key="1">
    <citation type="submission" date="2022-07" db="EMBL/GenBank/DDBJ databases">
        <title>Genome Sequence of Leucocoprinus birnbaumii.</title>
        <authorList>
            <person name="Buettner E."/>
        </authorList>
    </citation>
    <scope>NUCLEOTIDE SEQUENCE</scope>
    <source>
        <strain evidence="1">VT141</strain>
    </source>
</reference>
<accession>A0AAD5VKD5</accession>
<dbReference type="EMBL" id="JANIEX010000866">
    <property type="protein sequence ID" value="KAJ3562461.1"/>
    <property type="molecule type" value="Genomic_DNA"/>
</dbReference>
<comment type="caution">
    <text evidence="1">The sequence shown here is derived from an EMBL/GenBank/DDBJ whole genome shotgun (WGS) entry which is preliminary data.</text>
</comment>
<organism evidence="1 2">
    <name type="scientific">Leucocoprinus birnbaumii</name>
    <dbReference type="NCBI Taxonomy" id="56174"/>
    <lineage>
        <taxon>Eukaryota</taxon>
        <taxon>Fungi</taxon>
        <taxon>Dikarya</taxon>
        <taxon>Basidiomycota</taxon>
        <taxon>Agaricomycotina</taxon>
        <taxon>Agaricomycetes</taxon>
        <taxon>Agaricomycetidae</taxon>
        <taxon>Agaricales</taxon>
        <taxon>Agaricineae</taxon>
        <taxon>Agaricaceae</taxon>
        <taxon>Leucocoprinus</taxon>
    </lineage>
</organism>
<dbReference type="Proteomes" id="UP001213000">
    <property type="component" value="Unassembled WGS sequence"/>
</dbReference>
<protein>
    <submittedName>
        <fullName evidence="1">Uncharacterized protein</fullName>
    </submittedName>
</protein>
<name>A0AAD5VKD5_9AGAR</name>
<keyword evidence="2" id="KW-1185">Reference proteome</keyword>
<evidence type="ECO:0000313" key="1">
    <source>
        <dbReference type="EMBL" id="KAJ3562461.1"/>
    </source>
</evidence>